<gene>
    <name evidence="1" type="ORF">TSUD_311650</name>
</gene>
<dbReference type="Proteomes" id="UP000242715">
    <property type="component" value="Unassembled WGS sequence"/>
</dbReference>
<name>A0A2Z6MN60_TRISU</name>
<keyword evidence="2" id="KW-1185">Reference proteome</keyword>
<protein>
    <submittedName>
        <fullName evidence="1">Uncharacterized protein</fullName>
    </submittedName>
</protein>
<dbReference type="EMBL" id="DF973299">
    <property type="protein sequence ID" value="GAU24930.1"/>
    <property type="molecule type" value="Genomic_DNA"/>
</dbReference>
<accession>A0A2Z6MN60</accession>
<dbReference type="AlphaFoldDB" id="A0A2Z6MN60"/>
<proteinExistence type="predicted"/>
<evidence type="ECO:0000313" key="2">
    <source>
        <dbReference type="Proteomes" id="UP000242715"/>
    </source>
</evidence>
<organism evidence="1 2">
    <name type="scientific">Trifolium subterraneum</name>
    <name type="common">Subterranean clover</name>
    <dbReference type="NCBI Taxonomy" id="3900"/>
    <lineage>
        <taxon>Eukaryota</taxon>
        <taxon>Viridiplantae</taxon>
        <taxon>Streptophyta</taxon>
        <taxon>Embryophyta</taxon>
        <taxon>Tracheophyta</taxon>
        <taxon>Spermatophyta</taxon>
        <taxon>Magnoliopsida</taxon>
        <taxon>eudicotyledons</taxon>
        <taxon>Gunneridae</taxon>
        <taxon>Pentapetalae</taxon>
        <taxon>rosids</taxon>
        <taxon>fabids</taxon>
        <taxon>Fabales</taxon>
        <taxon>Fabaceae</taxon>
        <taxon>Papilionoideae</taxon>
        <taxon>50 kb inversion clade</taxon>
        <taxon>NPAAA clade</taxon>
        <taxon>Hologalegina</taxon>
        <taxon>IRL clade</taxon>
        <taxon>Trifolieae</taxon>
        <taxon>Trifolium</taxon>
    </lineage>
</organism>
<reference evidence="2" key="1">
    <citation type="journal article" date="2017" name="Front. Plant Sci.">
        <title>Climate Clever Clovers: New Paradigm to Reduce the Environmental Footprint of Ruminants by Breeding Low Methanogenic Forages Utilizing Haplotype Variation.</title>
        <authorList>
            <person name="Kaur P."/>
            <person name="Appels R."/>
            <person name="Bayer P.E."/>
            <person name="Keeble-Gagnere G."/>
            <person name="Wang J."/>
            <person name="Hirakawa H."/>
            <person name="Shirasawa K."/>
            <person name="Vercoe P."/>
            <person name="Stefanova K."/>
            <person name="Durmic Z."/>
            <person name="Nichols P."/>
            <person name="Revell C."/>
            <person name="Isobe S.N."/>
            <person name="Edwards D."/>
            <person name="Erskine W."/>
        </authorList>
    </citation>
    <scope>NUCLEOTIDE SEQUENCE [LARGE SCALE GENOMIC DNA]</scope>
    <source>
        <strain evidence="2">cv. Daliak</strain>
    </source>
</reference>
<sequence>MKLSSKTIKSSNFAAYTSVHEVAAAWFSFSFSSSESPETCFGYFGHRLRDSTQFLESKKDSVKMTLGYKFAPTKEETVKMSCTAQHIAKLQGTVDALPRLTSPLFSNGTC</sequence>
<evidence type="ECO:0000313" key="1">
    <source>
        <dbReference type="EMBL" id="GAU24930.1"/>
    </source>
</evidence>